<organism evidence="8 9">
    <name type="scientific">Paenibacillus arenilitoris</name>
    <dbReference type="NCBI Taxonomy" id="2772299"/>
    <lineage>
        <taxon>Bacteria</taxon>
        <taxon>Bacillati</taxon>
        <taxon>Bacillota</taxon>
        <taxon>Bacilli</taxon>
        <taxon>Bacillales</taxon>
        <taxon>Paenibacillaceae</taxon>
        <taxon>Paenibacillus</taxon>
    </lineage>
</organism>
<dbReference type="InterPro" id="IPR036778">
    <property type="entry name" value="OHCU_decarboxylase_sf"/>
</dbReference>
<evidence type="ECO:0000256" key="1">
    <source>
        <dbReference type="ARBA" id="ARBA00001163"/>
    </source>
</evidence>
<accession>A0A927H726</accession>
<evidence type="ECO:0000256" key="6">
    <source>
        <dbReference type="ARBA" id="ARBA00023239"/>
    </source>
</evidence>
<dbReference type="Pfam" id="PF09349">
    <property type="entry name" value="OHCU_decarbox"/>
    <property type="match status" value="1"/>
</dbReference>
<dbReference type="EMBL" id="JACXIY010000027">
    <property type="protein sequence ID" value="MBD2871156.1"/>
    <property type="molecule type" value="Genomic_DNA"/>
</dbReference>
<dbReference type="InterPro" id="IPR017580">
    <property type="entry name" value="OHCU_decarboxylase-1"/>
</dbReference>
<dbReference type="InterPro" id="IPR018020">
    <property type="entry name" value="OHCU_decarboxylase"/>
</dbReference>
<keyword evidence="6 8" id="KW-0456">Lyase</keyword>
<dbReference type="GO" id="GO:0019628">
    <property type="term" value="P:urate catabolic process"/>
    <property type="evidence" value="ECO:0007669"/>
    <property type="project" value="TreeGrafter"/>
</dbReference>
<dbReference type="EC" id="4.1.1.97" evidence="3"/>
<dbReference type="SUPFAM" id="SSF158694">
    <property type="entry name" value="UraD-Like"/>
    <property type="match status" value="1"/>
</dbReference>
<dbReference type="NCBIfam" id="TIGR03164">
    <property type="entry name" value="UHCUDC"/>
    <property type="match status" value="1"/>
</dbReference>
<dbReference type="GO" id="GO:0051997">
    <property type="term" value="F:2-oxo-4-hydroxy-4-carboxy-5-ureidoimidazoline decarboxylase activity"/>
    <property type="evidence" value="ECO:0007669"/>
    <property type="project" value="UniProtKB-EC"/>
</dbReference>
<dbReference type="AlphaFoldDB" id="A0A927H726"/>
<comment type="pathway">
    <text evidence="2">Purine metabolism; urate degradation; (S)-allantoin from urate: step 3/3.</text>
</comment>
<comment type="caution">
    <text evidence="8">The sequence shown here is derived from an EMBL/GenBank/DDBJ whole genome shotgun (WGS) entry which is preliminary data.</text>
</comment>
<name>A0A927H726_9BACL</name>
<evidence type="ECO:0000256" key="3">
    <source>
        <dbReference type="ARBA" id="ARBA00012257"/>
    </source>
</evidence>
<keyword evidence="4" id="KW-0659">Purine metabolism</keyword>
<protein>
    <recommendedName>
        <fullName evidence="3">2-oxo-4-hydroxy-4-carboxy-5-ureidoimidazoline decarboxylase</fullName>
        <ecNumber evidence="3">4.1.1.97</ecNumber>
    </recommendedName>
</protein>
<evidence type="ECO:0000313" key="9">
    <source>
        <dbReference type="Proteomes" id="UP000632125"/>
    </source>
</evidence>
<dbReference type="RefSeq" id="WP_190864681.1">
    <property type="nucleotide sequence ID" value="NZ_JACXIY010000027.1"/>
</dbReference>
<evidence type="ECO:0000256" key="2">
    <source>
        <dbReference type="ARBA" id="ARBA00004754"/>
    </source>
</evidence>
<dbReference type="GO" id="GO:0000255">
    <property type="term" value="P:allantoin metabolic process"/>
    <property type="evidence" value="ECO:0007669"/>
    <property type="project" value="InterPro"/>
</dbReference>
<feature type="domain" description="Oxo-4-hydroxy-4-carboxy-5-ureidoimidazoline decarboxylase" evidence="7">
    <location>
        <begin position="9"/>
        <end position="161"/>
    </location>
</feature>
<evidence type="ECO:0000256" key="5">
    <source>
        <dbReference type="ARBA" id="ARBA00022793"/>
    </source>
</evidence>
<dbReference type="GO" id="GO:0006144">
    <property type="term" value="P:purine nucleobase metabolic process"/>
    <property type="evidence" value="ECO:0007669"/>
    <property type="project" value="UniProtKB-KW"/>
</dbReference>
<evidence type="ECO:0000259" key="7">
    <source>
        <dbReference type="Pfam" id="PF09349"/>
    </source>
</evidence>
<dbReference type="PANTHER" id="PTHR43466:SF1">
    <property type="entry name" value="2-OXO-4-HYDROXY-4-CARBOXY-5-UREIDOIMIDAZOLINE DECARBOXYLASE-RELATED"/>
    <property type="match status" value="1"/>
</dbReference>
<keyword evidence="9" id="KW-1185">Reference proteome</keyword>
<sequence>MAISIEQMNGLDKERFVVLLGTIFEHSPWIAEAAWPLRPFASAEELHAVMMNIVRESRTETIVDLFRSHPDLGTRLAVAEYSAKEQQGAGLHRLTPEEYGRFDELNRTYVERFGFPFILAVRGKTKEDILASMEERLRHTASEEAETALSEIAKITGFRLKDLITE</sequence>
<evidence type="ECO:0000313" key="8">
    <source>
        <dbReference type="EMBL" id="MBD2871156.1"/>
    </source>
</evidence>
<comment type="catalytic activity">
    <reaction evidence="1">
        <text>5-hydroxy-2-oxo-4-ureido-2,5-dihydro-1H-imidazole-5-carboxylate + H(+) = (S)-allantoin + CO2</text>
        <dbReference type="Rhea" id="RHEA:26301"/>
        <dbReference type="ChEBI" id="CHEBI:15378"/>
        <dbReference type="ChEBI" id="CHEBI:15678"/>
        <dbReference type="ChEBI" id="CHEBI:16526"/>
        <dbReference type="ChEBI" id="CHEBI:58639"/>
        <dbReference type="EC" id="4.1.1.97"/>
    </reaction>
</comment>
<keyword evidence="5" id="KW-0210">Decarboxylase</keyword>
<gene>
    <name evidence="8" type="primary">uraD</name>
    <name evidence="8" type="ORF">IDH41_21450</name>
</gene>
<reference evidence="8" key="1">
    <citation type="submission" date="2020-09" db="EMBL/GenBank/DDBJ databases">
        <title>A novel bacterium of genus Paenibacillus, isolated from South China Sea.</title>
        <authorList>
            <person name="Huang H."/>
            <person name="Mo K."/>
            <person name="Hu Y."/>
        </authorList>
    </citation>
    <scope>NUCLEOTIDE SEQUENCE</scope>
    <source>
        <strain evidence="8">IB182493</strain>
    </source>
</reference>
<evidence type="ECO:0000256" key="4">
    <source>
        <dbReference type="ARBA" id="ARBA00022631"/>
    </source>
</evidence>
<dbReference type="PANTHER" id="PTHR43466">
    <property type="entry name" value="2-OXO-4-HYDROXY-4-CARBOXY-5-UREIDOIMIDAZOLINE DECARBOXYLASE-RELATED"/>
    <property type="match status" value="1"/>
</dbReference>
<proteinExistence type="predicted"/>
<dbReference type="Gene3D" id="1.10.3330.10">
    <property type="entry name" value="Oxo-4-hydroxy-4-carboxy-5-ureidoimidazoline decarboxylase"/>
    <property type="match status" value="1"/>
</dbReference>
<dbReference type="Proteomes" id="UP000632125">
    <property type="component" value="Unassembled WGS sequence"/>
</dbReference>